<dbReference type="EMBL" id="PZQS01000003">
    <property type="protein sequence ID" value="PVD34425.1"/>
    <property type="molecule type" value="Genomic_DNA"/>
</dbReference>
<keyword evidence="2" id="KW-1185">Reference proteome</keyword>
<protein>
    <submittedName>
        <fullName evidence="1">Uncharacterized protein</fullName>
    </submittedName>
</protein>
<evidence type="ECO:0000313" key="1">
    <source>
        <dbReference type="EMBL" id="PVD34425.1"/>
    </source>
</evidence>
<dbReference type="Proteomes" id="UP000245119">
    <property type="component" value="Linkage Group LG3"/>
</dbReference>
<comment type="caution">
    <text evidence="1">The sequence shown here is derived from an EMBL/GenBank/DDBJ whole genome shotgun (WGS) entry which is preliminary data.</text>
</comment>
<dbReference type="AlphaFoldDB" id="A0A2T7PLX0"/>
<accession>A0A2T7PLX0</accession>
<organism evidence="1 2">
    <name type="scientific">Pomacea canaliculata</name>
    <name type="common">Golden apple snail</name>
    <dbReference type="NCBI Taxonomy" id="400727"/>
    <lineage>
        <taxon>Eukaryota</taxon>
        <taxon>Metazoa</taxon>
        <taxon>Spiralia</taxon>
        <taxon>Lophotrochozoa</taxon>
        <taxon>Mollusca</taxon>
        <taxon>Gastropoda</taxon>
        <taxon>Caenogastropoda</taxon>
        <taxon>Architaenioglossa</taxon>
        <taxon>Ampullarioidea</taxon>
        <taxon>Ampullariidae</taxon>
        <taxon>Pomacea</taxon>
    </lineage>
</organism>
<evidence type="ECO:0000313" key="2">
    <source>
        <dbReference type="Proteomes" id="UP000245119"/>
    </source>
</evidence>
<name>A0A2T7PLX0_POMCA</name>
<sequence length="97" mass="10676">MGENTLDAWQGVRARDGTWGVGGTALCDDAVAATTRQSVVGADLHLYLLTALYSCCCWLEQLRRQCSLPAHVQPFSVHCDRRATARGALENCRRRPT</sequence>
<reference evidence="1 2" key="1">
    <citation type="submission" date="2018-04" db="EMBL/GenBank/DDBJ databases">
        <title>The genome of golden apple snail Pomacea canaliculata provides insight into stress tolerance and invasive adaptation.</title>
        <authorList>
            <person name="Liu C."/>
            <person name="Liu B."/>
            <person name="Ren Y."/>
            <person name="Zhang Y."/>
            <person name="Wang H."/>
            <person name="Li S."/>
            <person name="Jiang F."/>
            <person name="Yin L."/>
            <person name="Zhang G."/>
            <person name="Qian W."/>
            <person name="Fan W."/>
        </authorList>
    </citation>
    <scope>NUCLEOTIDE SEQUENCE [LARGE SCALE GENOMIC DNA]</scope>
    <source>
        <strain evidence="1">SZHN2017</strain>
        <tissue evidence="1">Muscle</tissue>
    </source>
</reference>
<gene>
    <name evidence="1" type="ORF">C0Q70_05698</name>
</gene>
<proteinExistence type="predicted"/>